<evidence type="ECO:0000313" key="2">
    <source>
        <dbReference type="Proteomes" id="UP001355207"/>
    </source>
</evidence>
<organism evidence="1 2">
    <name type="scientific">Kwoniella dendrophila CBS 6074</name>
    <dbReference type="NCBI Taxonomy" id="1295534"/>
    <lineage>
        <taxon>Eukaryota</taxon>
        <taxon>Fungi</taxon>
        <taxon>Dikarya</taxon>
        <taxon>Basidiomycota</taxon>
        <taxon>Agaricomycotina</taxon>
        <taxon>Tremellomycetes</taxon>
        <taxon>Tremellales</taxon>
        <taxon>Cryptococcaceae</taxon>
        <taxon>Kwoniella</taxon>
    </lineage>
</organism>
<dbReference type="Proteomes" id="UP001355207">
    <property type="component" value="Chromosome 2"/>
</dbReference>
<dbReference type="EMBL" id="CP144099">
    <property type="protein sequence ID" value="WWC86648.1"/>
    <property type="molecule type" value="Genomic_DNA"/>
</dbReference>
<name>A0AAX4JP44_9TREE</name>
<accession>A0AAX4JP44</accession>
<dbReference type="GeneID" id="91092197"/>
<dbReference type="RefSeq" id="XP_066073411.1">
    <property type="nucleotide sequence ID" value="XM_066217314.1"/>
</dbReference>
<proteinExistence type="predicted"/>
<dbReference type="AlphaFoldDB" id="A0AAX4JP44"/>
<gene>
    <name evidence="1" type="ORF">L201_001525</name>
</gene>
<reference evidence="1 2" key="1">
    <citation type="submission" date="2024-01" db="EMBL/GenBank/DDBJ databases">
        <title>Comparative genomics of Cryptococcus and Kwoniella reveals pathogenesis evolution and contrasting modes of karyotype evolution via chromosome fusion or intercentromeric recombination.</title>
        <authorList>
            <person name="Coelho M.A."/>
            <person name="David-Palma M."/>
            <person name="Shea T."/>
            <person name="Bowers K."/>
            <person name="McGinley-Smith S."/>
            <person name="Mohammad A.W."/>
            <person name="Gnirke A."/>
            <person name="Yurkov A.M."/>
            <person name="Nowrousian M."/>
            <person name="Sun S."/>
            <person name="Cuomo C.A."/>
            <person name="Heitman J."/>
        </authorList>
    </citation>
    <scope>NUCLEOTIDE SEQUENCE [LARGE SCALE GENOMIC DNA]</scope>
    <source>
        <strain evidence="1 2">CBS 6074</strain>
    </source>
</reference>
<evidence type="ECO:0000313" key="1">
    <source>
        <dbReference type="EMBL" id="WWC86648.1"/>
    </source>
</evidence>
<sequence length="259" mass="30754">MPKLEDSTTTKPIIDRSPKFKPDGQRVLLSAQREYTTWENFLSIVFIPVSIWRVVKHTRQCMRLSDEEGEEIDHLPDPTVIVPTGKLLHTNLIDHVPEEVYKRRKEEREKREKIELENKERFERAELNNTQSRKSRSERLKEIDRRPRFTKDKGERIILLTQRRMTKLEGIFTMITLPLFCIKAFIKFRKAQNKVRSIGNGQNWKMMMVYLEDPTFIIPTGSSYYNDDELVHYEDLDKSLFEEEEDTSSDVTSESKKLE</sequence>
<keyword evidence="2" id="KW-1185">Reference proteome</keyword>
<protein>
    <submittedName>
        <fullName evidence="1">Uncharacterized protein</fullName>
    </submittedName>
</protein>